<dbReference type="Proteomes" id="UP000824782">
    <property type="component" value="Unassembled WGS sequence"/>
</dbReference>
<evidence type="ECO:0000256" key="2">
    <source>
        <dbReference type="SAM" id="Phobius"/>
    </source>
</evidence>
<accession>A0AAV6ZPY4</accession>
<feature type="transmembrane region" description="Helical" evidence="2">
    <location>
        <begin position="25"/>
        <end position="43"/>
    </location>
</feature>
<name>A0AAV6ZPY4_ENGPU</name>
<feature type="compositionally biased region" description="Basic and acidic residues" evidence="1">
    <location>
        <begin position="87"/>
        <end position="96"/>
    </location>
</feature>
<keyword evidence="2" id="KW-0472">Membrane</keyword>
<reference evidence="3" key="1">
    <citation type="thesis" date="2020" institute="ProQuest LLC" country="789 East Eisenhower Parkway, Ann Arbor, MI, USA">
        <title>Comparative Genomics and Chromosome Evolution.</title>
        <authorList>
            <person name="Mudd A.B."/>
        </authorList>
    </citation>
    <scope>NUCLEOTIDE SEQUENCE</scope>
    <source>
        <strain evidence="3">237g6f4</strain>
        <tissue evidence="3">Blood</tissue>
    </source>
</reference>
<sequence>MAAASGSLLHGAAEALGASEAALRLILSILSGYPLALFQRYFLFKKQPSHIHLFNTVTGLCIAYFNFGMSASRGWSGSAPSGGGEAARYKELPLCH</sequence>
<feature type="region of interest" description="Disordered" evidence="1">
    <location>
        <begin position="76"/>
        <end position="96"/>
    </location>
</feature>
<keyword evidence="4" id="KW-1185">Reference proteome</keyword>
<evidence type="ECO:0000256" key="1">
    <source>
        <dbReference type="SAM" id="MobiDB-lite"/>
    </source>
</evidence>
<proteinExistence type="predicted"/>
<dbReference type="EMBL" id="WNYA01000011">
    <property type="protein sequence ID" value="KAG8551389.1"/>
    <property type="molecule type" value="Genomic_DNA"/>
</dbReference>
<keyword evidence="2" id="KW-0812">Transmembrane</keyword>
<protein>
    <submittedName>
        <fullName evidence="3">Uncharacterized protein</fullName>
    </submittedName>
</protein>
<dbReference type="AlphaFoldDB" id="A0AAV6ZPY4"/>
<keyword evidence="2" id="KW-1133">Transmembrane helix</keyword>
<gene>
    <name evidence="3" type="ORF">GDO81_004090</name>
</gene>
<comment type="caution">
    <text evidence="3">The sequence shown here is derived from an EMBL/GenBank/DDBJ whole genome shotgun (WGS) entry which is preliminary data.</text>
</comment>
<evidence type="ECO:0000313" key="3">
    <source>
        <dbReference type="EMBL" id="KAG8551389.1"/>
    </source>
</evidence>
<evidence type="ECO:0000313" key="4">
    <source>
        <dbReference type="Proteomes" id="UP000824782"/>
    </source>
</evidence>
<organism evidence="3 4">
    <name type="scientific">Engystomops pustulosus</name>
    <name type="common">Tungara frog</name>
    <name type="synonym">Physalaemus pustulosus</name>
    <dbReference type="NCBI Taxonomy" id="76066"/>
    <lineage>
        <taxon>Eukaryota</taxon>
        <taxon>Metazoa</taxon>
        <taxon>Chordata</taxon>
        <taxon>Craniata</taxon>
        <taxon>Vertebrata</taxon>
        <taxon>Euteleostomi</taxon>
        <taxon>Amphibia</taxon>
        <taxon>Batrachia</taxon>
        <taxon>Anura</taxon>
        <taxon>Neobatrachia</taxon>
        <taxon>Hyloidea</taxon>
        <taxon>Leptodactylidae</taxon>
        <taxon>Leiuperinae</taxon>
        <taxon>Engystomops</taxon>
    </lineage>
</organism>